<protein>
    <recommendedName>
        <fullName evidence="1">Putative restriction endonuclease domain-containing protein</fullName>
    </recommendedName>
</protein>
<evidence type="ECO:0000259" key="1">
    <source>
        <dbReference type="Pfam" id="PF05685"/>
    </source>
</evidence>
<name>K9YV56_DACS8</name>
<dbReference type="STRING" id="13035.Dacsa_2141"/>
<dbReference type="Pfam" id="PF05685">
    <property type="entry name" value="Uma2"/>
    <property type="match status" value="1"/>
</dbReference>
<dbReference type="CDD" id="cd06260">
    <property type="entry name" value="DUF820-like"/>
    <property type="match status" value="1"/>
</dbReference>
<evidence type="ECO:0000313" key="2">
    <source>
        <dbReference type="EMBL" id="AFZ50774.1"/>
    </source>
</evidence>
<dbReference type="RefSeq" id="WP_015229767.1">
    <property type="nucleotide sequence ID" value="NC_019780.1"/>
</dbReference>
<dbReference type="EMBL" id="CP003944">
    <property type="protein sequence ID" value="AFZ50774.1"/>
    <property type="molecule type" value="Genomic_DNA"/>
</dbReference>
<dbReference type="InterPro" id="IPR011335">
    <property type="entry name" value="Restrct_endonuc-II-like"/>
</dbReference>
<gene>
    <name evidence="2" type="ORF">Dacsa_2141</name>
</gene>
<dbReference type="OrthoDB" id="511724at2"/>
<feature type="domain" description="Putative restriction endonuclease" evidence="1">
    <location>
        <begin position="11"/>
        <end position="179"/>
    </location>
</feature>
<dbReference type="AlphaFoldDB" id="K9YV56"/>
<keyword evidence="3" id="KW-1185">Reference proteome</keyword>
<accession>K9YV56</accession>
<dbReference type="PANTHER" id="PTHR35400">
    <property type="entry name" value="SLR1083 PROTEIN"/>
    <property type="match status" value="1"/>
</dbReference>
<dbReference type="InterPro" id="IPR012296">
    <property type="entry name" value="Nuclease_put_TT1808"/>
</dbReference>
<dbReference type="InterPro" id="IPR008538">
    <property type="entry name" value="Uma2"/>
</dbReference>
<dbReference type="SUPFAM" id="SSF52980">
    <property type="entry name" value="Restriction endonuclease-like"/>
    <property type="match status" value="1"/>
</dbReference>
<proteinExistence type="predicted"/>
<dbReference type="PANTHER" id="PTHR35400:SF1">
    <property type="entry name" value="SLR1083 PROTEIN"/>
    <property type="match status" value="1"/>
</dbReference>
<dbReference type="HOGENOM" id="CLU_076312_2_0_3"/>
<sequence length="190" mass="21849">MLLEKRLFNVKEYHQMAEAGILTDRDRVELITGEIIPMSPIGFRHVATVKRLNDVLGNRLKDQVILGIQDPIALDEQSEPQPDVVLLHPRSDYYATRHPQPHEIYLLIEVAESSINYDRSVKIPLYARAGIREVWLIDLNENCLEVYRNPLRDRFSYIQILQSNLNLSSLAFPEINFSVATLLGSETQPQ</sequence>
<dbReference type="KEGG" id="dsl:Dacsa_2141"/>
<dbReference type="Gene3D" id="3.90.1570.10">
    <property type="entry name" value="tt1808, chain A"/>
    <property type="match status" value="1"/>
</dbReference>
<organism evidence="2 3">
    <name type="scientific">Dactylococcopsis salina (strain PCC 8305)</name>
    <name type="common">Myxobactron salinum</name>
    <dbReference type="NCBI Taxonomy" id="13035"/>
    <lineage>
        <taxon>Bacteria</taxon>
        <taxon>Bacillati</taxon>
        <taxon>Cyanobacteriota</taxon>
        <taxon>Cyanophyceae</taxon>
        <taxon>Nodosilineales</taxon>
        <taxon>Cymatolegaceae</taxon>
        <taxon>Dactylococcopsis</taxon>
    </lineage>
</organism>
<dbReference type="eggNOG" id="COG4636">
    <property type="taxonomic scope" value="Bacteria"/>
</dbReference>
<dbReference type="Proteomes" id="UP000010482">
    <property type="component" value="Chromosome"/>
</dbReference>
<evidence type="ECO:0000313" key="3">
    <source>
        <dbReference type="Proteomes" id="UP000010482"/>
    </source>
</evidence>
<reference evidence="2" key="1">
    <citation type="submission" date="2012-04" db="EMBL/GenBank/DDBJ databases">
        <title>Finished genome of Dactylococcopsis salina PCC 8305.</title>
        <authorList>
            <consortium name="US DOE Joint Genome Institute"/>
            <person name="Gugger M."/>
            <person name="Coursin T."/>
            <person name="Rippka R."/>
            <person name="Tandeau De Marsac N."/>
            <person name="Huntemann M."/>
            <person name="Wei C.-L."/>
            <person name="Han J."/>
            <person name="Detter J.C."/>
            <person name="Han C."/>
            <person name="Tapia R."/>
            <person name="Daligault H."/>
            <person name="Chen A."/>
            <person name="Krypides N."/>
            <person name="Mavromatis K."/>
            <person name="Markowitz V."/>
            <person name="Szeto E."/>
            <person name="Ivanova N."/>
            <person name="Ovchinnikova G."/>
            <person name="Pagani I."/>
            <person name="Pati A."/>
            <person name="Goodwin L."/>
            <person name="Peters L."/>
            <person name="Pitluck S."/>
            <person name="Woyke T."/>
            <person name="Kerfeld C."/>
        </authorList>
    </citation>
    <scope>NUCLEOTIDE SEQUENCE [LARGE SCALE GENOMIC DNA]</scope>
    <source>
        <strain evidence="2">PCC 8305</strain>
    </source>
</reference>